<dbReference type="InterPro" id="IPR009057">
    <property type="entry name" value="Homeodomain-like_sf"/>
</dbReference>
<keyword evidence="7" id="KW-0472">Membrane</keyword>
<feature type="domain" description="Myb-like" evidence="8">
    <location>
        <begin position="18"/>
        <end position="63"/>
    </location>
</feature>
<dbReference type="GO" id="GO:0000974">
    <property type="term" value="C:Prp19 complex"/>
    <property type="evidence" value="ECO:0007669"/>
    <property type="project" value="InterPro"/>
</dbReference>
<dbReference type="InterPro" id="IPR001005">
    <property type="entry name" value="SANT/Myb"/>
</dbReference>
<dbReference type="SUPFAM" id="SSF46689">
    <property type="entry name" value="Homeodomain-like"/>
    <property type="match status" value="2"/>
</dbReference>
<evidence type="ECO:0000313" key="9">
    <source>
        <dbReference type="EMBL" id="AFP65606.1"/>
    </source>
</evidence>
<evidence type="ECO:0000259" key="8">
    <source>
        <dbReference type="PROSITE" id="PS50090"/>
    </source>
</evidence>
<evidence type="ECO:0000256" key="1">
    <source>
        <dbReference type="ARBA" id="ARBA00010506"/>
    </source>
</evidence>
<accession>J7G6E0</accession>
<keyword evidence="9" id="KW-0542">Nucleomorph</keyword>
<dbReference type="PROSITE" id="PS50090">
    <property type="entry name" value="MYB_LIKE"/>
    <property type="match status" value="2"/>
</dbReference>
<evidence type="ECO:0000256" key="6">
    <source>
        <dbReference type="ARBA" id="ARBA00023242"/>
    </source>
</evidence>
<sequence length="264" mass="32689">MENKKLKCLNYFSILLLWKKRDDNLLRFAVLKYGKSNWYKIKNVFFFNKGGIQNCRFRWFNWLICDIKKTKWTDKEDKKLIFLKKKKFFGYWRFIVFFMKRTPVQCLFRFLFLYKIFIKSKLSQNNNNFPERIIALEKIILHKKLKKSQLFQFRKNIKKKTSLNTLGNIFMARFRGMNWLGKKRLRLGFDKRLTSVKKPNFLKYYFNLTKINKKNNKKKIGKGIFFFYFLLMIDFHVEMKKSLKKKYPDYLKVSPFFFFHENYF</sequence>
<protein>
    <submittedName>
        <fullName evidence="9">Cdc5-like protein</fullName>
    </submittedName>
</protein>
<evidence type="ECO:0000313" key="10">
    <source>
        <dbReference type="Proteomes" id="UP000243348"/>
    </source>
</evidence>
<dbReference type="PANTHER" id="PTHR45885">
    <property type="entry name" value="CELL DIVISION CYCLE 5-LIKE PROTEIN"/>
    <property type="match status" value="1"/>
</dbReference>
<feature type="transmembrane region" description="Helical" evidence="7">
    <location>
        <begin position="220"/>
        <end position="237"/>
    </location>
</feature>
<keyword evidence="4" id="KW-0238">DNA-binding</keyword>
<dbReference type="GO" id="GO:0000398">
    <property type="term" value="P:mRNA splicing, via spliceosome"/>
    <property type="evidence" value="ECO:0007669"/>
    <property type="project" value="InterPro"/>
</dbReference>
<keyword evidence="6" id="KW-0539">Nucleus</keyword>
<reference evidence="9 10" key="1">
    <citation type="journal article" date="2012" name="Genome Biol. Evol.">
        <title>Nucleomorph genome sequence of the cryptophyte alga Chroomonas mesostigmatica CCMP1168 reveals lineage-specific gene loss and genome complexity.</title>
        <authorList>
            <person name="Moore C.E."/>
            <person name="Curtis B."/>
            <person name="Mills T."/>
            <person name="Tanifuji G."/>
            <person name="Archibald J.M."/>
        </authorList>
    </citation>
    <scope>NUCLEOTIDE SEQUENCE [LARGE SCALE GENOMIC DNA]</scope>
    <source>
        <strain evidence="9 10">CCMP1168</strain>
    </source>
</reference>
<geneLocation type="nucleomorph" evidence="9"/>
<evidence type="ECO:0000256" key="4">
    <source>
        <dbReference type="ARBA" id="ARBA00023125"/>
    </source>
</evidence>
<dbReference type="PANTHER" id="PTHR45885:SF1">
    <property type="entry name" value="CELL DIVISION CYCLE 5-LIKE PROTEIN"/>
    <property type="match status" value="1"/>
</dbReference>
<proteinExistence type="inferred from homology"/>
<dbReference type="Proteomes" id="UP000243348">
    <property type="component" value="Nucleomorph 3"/>
</dbReference>
<dbReference type="GO" id="GO:0003677">
    <property type="term" value="F:DNA binding"/>
    <property type="evidence" value="ECO:0007669"/>
    <property type="project" value="UniProtKB-KW"/>
</dbReference>
<organism evidence="9 10">
    <name type="scientific">Chroomonas mesostigmatica CCMP1168</name>
    <dbReference type="NCBI Taxonomy" id="1195612"/>
    <lineage>
        <taxon>Eukaryota</taxon>
        <taxon>Cryptophyceae</taxon>
        <taxon>Pyrenomonadales</taxon>
        <taxon>Chroomonadaceae</taxon>
        <taxon>Chroomonas</taxon>
    </lineage>
</organism>
<evidence type="ECO:0000256" key="5">
    <source>
        <dbReference type="ARBA" id="ARBA00023187"/>
    </source>
</evidence>
<keyword evidence="5" id="KW-0508">mRNA splicing</keyword>
<keyword evidence="3" id="KW-0747">Spliceosome</keyword>
<name>J7G6E0_9CRYP</name>
<dbReference type="EMBL" id="CP003682">
    <property type="protein sequence ID" value="AFP65606.1"/>
    <property type="molecule type" value="Genomic_DNA"/>
</dbReference>
<keyword evidence="7" id="KW-1133">Transmembrane helix</keyword>
<dbReference type="GO" id="GO:0005681">
    <property type="term" value="C:spliceosomal complex"/>
    <property type="evidence" value="ECO:0007669"/>
    <property type="project" value="UniProtKB-KW"/>
</dbReference>
<evidence type="ECO:0000256" key="3">
    <source>
        <dbReference type="ARBA" id="ARBA00022728"/>
    </source>
</evidence>
<dbReference type="AlphaFoldDB" id="J7G6E0"/>
<dbReference type="InterPro" id="IPR047242">
    <property type="entry name" value="CDC5L/Cef1"/>
</dbReference>
<dbReference type="SMART" id="SM00717">
    <property type="entry name" value="SANT"/>
    <property type="match status" value="2"/>
</dbReference>
<dbReference type="Pfam" id="PF13921">
    <property type="entry name" value="Myb_DNA-bind_6"/>
    <property type="match status" value="1"/>
</dbReference>
<evidence type="ECO:0000256" key="2">
    <source>
        <dbReference type="ARBA" id="ARBA00022664"/>
    </source>
</evidence>
<comment type="similarity">
    <text evidence="1">Belongs to the CEF1 family.</text>
</comment>
<keyword evidence="7" id="KW-0812">Transmembrane</keyword>
<gene>
    <name evidence="9" type="ORF">CMESO_457</name>
</gene>
<keyword evidence="2" id="KW-0507">mRNA processing</keyword>
<evidence type="ECO:0000256" key="7">
    <source>
        <dbReference type="SAM" id="Phobius"/>
    </source>
</evidence>
<dbReference type="Gene3D" id="1.10.10.60">
    <property type="entry name" value="Homeodomain-like"/>
    <property type="match status" value="1"/>
</dbReference>
<feature type="domain" description="Myb-like" evidence="8">
    <location>
        <begin position="66"/>
        <end position="114"/>
    </location>
</feature>